<proteinExistence type="predicted"/>
<keyword evidence="5" id="KW-1185">Reference proteome</keyword>
<protein>
    <submittedName>
        <fullName evidence="6">Rab-GAP TBC domain-containing protein</fullName>
    </submittedName>
</protein>
<dbReference type="PANTHER" id="PTHR47219:SF22">
    <property type="entry name" value="RAB-GAP TBC DOMAIN-CONTAINING PROTEIN"/>
    <property type="match status" value="1"/>
</dbReference>
<evidence type="ECO:0000256" key="1">
    <source>
        <dbReference type="ARBA" id="ARBA00022468"/>
    </source>
</evidence>
<organism evidence="6">
    <name type="scientific">Gongylonema pulchrum</name>
    <dbReference type="NCBI Taxonomy" id="637853"/>
    <lineage>
        <taxon>Eukaryota</taxon>
        <taxon>Metazoa</taxon>
        <taxon>Ecdysozoa</taxon>
        <taxon>Nematoda</taxon>
        <taxon>Chromadorea</taxon>
        <taxon>Rhabditida</taxon>
        <taxon>Spirurina</taxon>
        <taxon>Spiruromorpha</taxon>
        <taxon>Spiruroidea</taxon>
        <taxon>Gongylonematidae</taxon>
        <taxon>Gongylonema</taxon>
    </lineage>
</organism>
<dbReference type="SUPFAM" id="SSF47923">
    <property type="entry name" value="Ypt/Rab-GAP domain of gyp1p"/>
    <property type="match status" value="1"/>
</dbReference>
<dbReference type="GO" id="GO:0005096">
    <property type="term" value="F:GTPase activator activity"/>
    <property type="evidence" value="ECO:0007669"/>
    <property type="project" value="UniProtKB-KW"/>
</dbReference>
<evidence type="ECO:0000313" key="6">
    <source>
        <dbReference type="WBParaSite" id="GPUH_0002163701-mRNA-1"/>
    </source>
</evidence>
<reference evidence="4 5" key="2">
    <citation type="submission" date="2018-11" db="EMBL/GenBank/DDBJ databases">
        <authorList>
            <consortium name="Pathogen Informatics"/>
        </authorList>
    </citation>
    <scope>NUCLEOTIDE SEQUENCE [LARGE SCALE GENOMIC DNA]</scope>
</reference>
<gene>
    <name evidence="4" type="ORF">GPUH_LOCUS21612</name>
</gene>
<dbReference type="AlphaFoldDB" id="A0A183EKW9"/>
<evidence type="ECO:0000256" key="3">
    <source>
        <dbReference type="SAM" id="MobiDB-lite"/>
    </source>
</evidence>
<evidence type="ECO:0000313" key="5">
    <source>
        <dbReference type="Proteomes" id="UP000271098"/>
    </source>
</evidence>
<evidence type="ECO:0000256" key="2">
    <source>
        <dbReference type="ARBA" id="ARBA00023054"/>
    </source>
</evidence>
<dbReference type="FunFam" id="1.10.10.750:FF:000003">
    <property type="entry name" value="GTPase activating protein (Evi5)"/>
    <property type="match status" value="1"/>
</dbReference>
<dbReference type="EMBL" id="UYRT01093027">
    <property type="protein sequence ID" value="VDN38601.1"/>
    <property type="molecule type" value="Genomic_DNA"/>
</dbReference>
<keyword evidence="2" id="KW-0175">Coiled coil</keyword>
<dbReference type="InterPro" id="IPR050302">
    <property type="entry name" value="Rab_GAP_TBC_domain"/>
</dbReference>
<accession>A0A183EKW9</accession>
<feature type="compositionally biased region" description="Low complexity" evidence="3">
    <location>
        <begin position="115"/>
        <end position="132"/>
    </location>
</feature>
<name>A0A183EKW9_9BILA</name>
<dbReference type="GO" id="GO:0031267">
    <property type="term" value="F:small GTPase binding"/>
    <property type="evidence" value="ECO:0007669"/>
    <property type="project" value="TreeGrafter"/>
</dbReference>
<sequence length="241" mass="26385">MRNLNLTTEFRENETNRCFITVKAFSSLKLAECATVQLFPETNGTSWSGAGGSATTAASSSVAAIPGTATASSGGSGSCGTTLDDGVPEPAVSILMKMEQMNTCNELDSRSVASIRTGSSSSGSAPTDSFSPRSNKSRENSVPAEDDEDLDLWAVWGNLIKYWEVESKKRPNYIKELVRRGIPQHFRTIAWQLLSDANVSLVHDIYTDCLRKSSPYEKVKYVCARSVYCPQYPWKAKKIFP</sequence>
<evidence type="ECO:0000313" key="4">
    <source>
        <dbReference type="EMBL" id="VDN38601.1"/>
    </source>
</evidence>
<dbReference type="OrthoDB" id="5848783at2759"/>
<dbReference type="InterPro" id="IPR035969">
    <property type="entry name" value="Rab-GAP_TBC_sf"/>
</dbReference>
<dbReference type="PANTHER" id="PTHR47219">
    <property type="entry name" value="RAB GTPASE-ACTIVATING PROTEIN 1-LIKE"/>
    <property type="match status" value="1"/>
</dbReference>
<dbReference type="WBParaSite" id="GPUH_0002163701-mRNA-1">
    <property type="protein sequence ID" value="GPUH_0002163701-mRNA-1"/>
    <property type="gene ID" value="GPUH_0002163701"/>
</dbReference>
<dbReference type="Proteomes" id="UP000271098">
    <property type="component" value="Unassembled WGS sequence"/>
</dbReference>
<keyword evidence="1" id="KW-0343">GTPase activation</keyword>
<reference evidence="6" key="1">
    <citation type="submission" date="2016-06" db="UniProtKB">
        <authorList>
            <consortium name="WormBaseParasite"/>
        </authorList>
    </citation>
    <scope>IDENTIFICATION</scope>
</reference>
<dbReference type="Gene3D" id="1.10.10.750">
    <property type="entry name" value="Ypt/Rab-GAP domain of gyp1p, domain 1"/>
    <property type="match status" value="1"/>
</dbReference>
<feature type="region of interest" description="Disordered" evidence="3">
    <location>
        <begin position="115"/>
        <end position="144"/>
    </location>
</feature>